<comment type="caution">
    <text evidence="2">The sequence shown here is derived from an EMBL/GenBank/DDBJ whole genome shotgun (WGS) entry which is preliminary data.</text>
</comment>
<feature type="domain" description="PhnB-like" evidence="1">
    <location>
        <begin position="3"/>
        <end position="127"/>
    </location>
</feature>
<evidence type="ECO:0000259" key="1">
    <source>
        <dbReference type="Pfam" id="PF06983"/>
    </source>
</evidence>
<dbReference type="Pfam" id="PF06983">
    <property type="entry name" value="3-dmu-9_3-mt"/>
    <property type="match status" value="1"/>
</dbReference>
<dbReference type="Gene3D" id="3.30.720.100">
    <property type="match status" value="1"/>
</dbReference>
<dbReference type="CDD" id="cd06588">
    <property type="entry name" value="PhnB_like"/>
    <property type="match status" value="1"/>
</dbReference>
<keyword evidence="3" id="KW-1185">Reference proteome</keyword>
<protein>
    <submittedName>
        <fullName evidence="2">VOC family protein</fullName>
    </submittedName>
</protein>
<dbReference type="EMBL" id="JAVIJF010000007">
    <property type="protein sequence ID" value="MDX8525070.1"/>
    <property type="molecule type" value="Genomic_DNA"/>
</dbReference>
<dbReference type="PIRSF" id="PIRSF021700">
    <property type="entry name" value="3_dmu_93_MTrfase"/>
    <property type="match status" value="1"/>
</dbReference>
<dbReference type="InterPro" id="IPR029068">
    <property type="entry name" value="Glyas_Bleomycin-R_OHBP_Dase"/>
</dbReference>
<evidence type="ECO:0000313" key="3">
    <source>
        <dbReference type="Proteomes" id="UP001276840"/>
    </source>
</evidence>
<sequence>MPKATPFLMFEGKAEEAMTLYCATIPESDVIDITRYGSGEDGPEGMLKLARASIGGVEVRIYNSPVHHAFTFTPSFSFFVDCSSGPELERIVDVLSKDGGFLMPLGNYGFSQRFAWLNDRFGVSWQINLP</sequence>
<dbReference type="PANTHER" id="PTHR33990:SF4">
    <property type="entry name" value="PHNB-LIKE DOMAIN-CONTAINING PROTEIN"/>
    <property type="match status" value="1"/>
</dbReference>
<evidence type="ECO:0000313" key="2">
    <source>
        <dbReference type="EMBL" id="MDX8525070.1"/>
    </source>
</evidence>
<dbReference type="PANTHER" id="PTHR33990">
    <property type="entry name" value="PROTEIN YJDN-RELATED"/>
    <property type="match status" value="1"/>
</dbReference>
<organism evidence="2 3">
    <name type="scientific">Mesorhizobium montanum</name>
    <dbReference type="NCBI Taxonomy" id="3072323"/>
    <lineage>
        <taxon>Bacteria</taxon>
        <taxon>Pseudomonadati</taxon>
        <taxon>Pseudomonadota</taxon>
        <taxon>Alphaproteobacteria</taxon>
        <taxon>Hyphomicrobiales</taxon>
        <taxon>Phyllobacteriaceae</taxon>
        <taxon>Mesorhizobium</taxon>
    </lineage>
</organism>
<dbReference type="Proteomes" id="UP001276840">
    <property type="component" value="Unassembled WGS sequence"/>
</dbReference>
<dbReference type="SUPFAM" id="SSF54593">
    <property type="entry name" value="Glyoxalase/Bleomycin resistance protein/Dihydroxybiphenyl dioxygenase"/>
    <property type="match status" value="1"/>
</dbReference>
<dbReference type="InterPro" id="IPR009725">
    <property type="entry name" value="3_dmu_93_MTrfase"/>
</dbReference>
<dbReference type="Gene3D" id="3.30.720.110">
    <property type="match status" value="1"/>
</dbReference>
<proteinExistence type="predicted"/>
<reference evidence="2 3" key="1">
    <citation type="submission" date="2023-08" db="EMBL/GenBank/DDBJ databases">
        <title>Implementing the SeqCode for naming new Mesorhizobium species isolated from Vachellia karroo root nodules.</title>
        <authorList>
            <person name="Van Lill M."/>
        </authorList>
    </citation>
    <scope>NUCLEOTIDE SEQUENCE [LARGE SCALE GENOMIC DNA]</scope>
    <source>
        <strain evidence="2 3">MSK 1335</strain>
    </source>
</reference>
<gene>
    <name evidence="2" type="ORF">RFM68_11165</name>
</gene>
<dbReference type="RefSeq" id="WP_320232925.1">
    <property type="nucleotide sequence ID" value="NZ_JAVIJF010000007.1"/>
</dbReference>
<dbReference type="InterPro" id="IPR028973">
    <property type="entry name" value="PhnB-like"/>
</dbReference>
<name>A0ABU4ZJ90_9HYPH</name>
<accession>A0ABU4ZJ90</accession>